<dbReference type="PANTHER" id="PTHR43004:SF20">
    <property type="entry name" value="2-MONOOXYGENASE, PUTATIVE (AFU_ORTHOLOGUE AFUA_1G13660)-RELATED"/>
    <property type="match status" value="1"/>
</dbReference>
<dbReference type="SUPFAM" id="SSF54373">
    <property type="entry name" value="FAD-linked reductases, C-terminal domain"/>
    <property type="match status" value="1"/>
</dbReference>
<evidence type="ECO:0000313" key="5">
    <source>
        <dbReference type="EMBL" id="KAF8448850.1"/>
    </source>
</evidence>
<keyword evidence="6" id="KW-1185">Reference proteome</keyword>
<evidence type="ECO:0000256" key="2">
    <source>
        <dbReference type="ARBA" id="ARBA00022827"/>
    </source>
</evidence>
<keyword evidence="3" id="KW-0560">Oxidoreductase</keyword>
<dbReference type="EMBL" id="WHUW01000003">
    <property type="protein sequence ID" value="KAF8448850.1"/>
    <property type="molecule type" value="Genomic_DNA"/>
</dbReference>
<accession>A0AAD4C5Y4</accession>
<protein>
    <recommendedName>
        <fullName evidence="4">FAD-binding domain-containing protein</fullName>
    </recommendedName>
</protein>
<dbReference type="InterPro" id="IPR050641">
    <property type="entry name" value="RIFMO-like"/>
</dbReference>
<reference evidence="5" key="1">
    <citation type="submission" date="2019-10" db="EMBL/GenBank/DDBJ databases">
        <authorList>
            <consortium name="DOE Joint Genome Institute"/>
            <person name="Kuo A."/>
            <person name="Miyauchi S."/>
            <person name="Kiss E."/>
            <person name="Drula E."/>
            <person name="Kohler A."/>
            <person name="Sanchez-Garcia M."/>
            <person name="Andreopoulos B."/>
            <person name="Barry K.W."/>
            <person name="Bonito G."/>
            <person name="Buee M."/>
            <person name="Carver A."/>
            <person name="Chen C."/>
            <person name="Cichocki N."/>
            <person name="Clum A."/>
            <person name="Culley D."/>
            <person name="Crous P.W."/>
            <person name="Fauchery L."/>
            <person name="Girlanda M."/>
            <person name="Hayes R."/>
            <person name="Keri Z."/>
            <person name="LaButti K."/>
            <person name="Lipzen A."/>
            <person name="Lombard V."/>
            <person name="Magnuson J."/>
            <person name="Maillard F."/>
            <person name="Morin E."/>
            <person name="Murat C."/>
            <person name="Nolan M."/>
            <person name="Ohm R."/>
            <person name="Pangilinan J."/>
            <person name="Pereira M."/>
            <person name="Perotto S."/>
            <person name="Peter M."/>
            <person name="Riley R."/>
            <person name="Sitrit Y."/>
            <person name="Stielow B."/>
            <person name="Szollosi G."/>
            <person name="Zifcakova L."/>
            <person name="Stursova M."/>
            <person name="Spatafora J.W."/>
            <person name="Tedersoo L."/>
            <person name="Vaario L.-M."/>
            <person name="Yamada A."/>
            <person name="Yan M."/>
            <person name="Wang P."/>
            <person name="Xu J."/>
            <person name="Bruns T."/>
            <person name="Baldrian P."/>
            <person name="Vilgalys R."/>
            <person name="Henrissat B."/>
            <person name="Grigoriev I.V."/>
            <person name="Hibbett D."/>
            <person name="Nagy L.G."/>
            <person name="Martin F.M."/>
        </authorList>
    </citation>
    <scope>NUCLEOTIDE SEQUENCE</scope>
    <source>
        <strain evidence="5">BED1</strain>
    </source>
</reference>
<reference evidence="5" key="2">
    <citation type="journal article" date="2020" name="Nat. Commun.">
        <title>Large-scale genome sequencing of mycorrhizal fungi provides insights into the early evolution of symbiotic traits.</title>
        <authorList>
            <person name="Miyauchi S."/>
            <person name="Kiss E."/>
            <person name="Kuo A."/>
            <person name="Drula E."/>
            <person name="Kohler A."/>
            <person name="Sanchez-Garcia M."/>
            <person name="Morin E."/>
            <person name="Andreopoulos B."/>
            <person name="Barry K.W."/>
            <person name="Bonito G."/>
            <person name="Buee M."/>
            <person name="Carver A."/>
            <person name="Chen C."/>
            <person name="Cichocki N."/>
            <person name="Clum A."/>
            <person name="Culley D."/>
            <person name="Crous P.W."/>
            <person name="Fauchery L."/>
            <person name="Girlanda M."/>
            <person name="Hayes R.D."/>
            <person name="Keri Z."/>
            <person name="LaButti K."/>
            <person name="Lipzen A."/>
            <person name="Lombard V."/>
            <person name="Magnuson J."/>
            <person name="Maillard F."/>
            <person name="Murat C."/>
            <person name="Nolan M."/>
            <person name="Ohm R.A."/>
            <person name="Pangilinan J."/>
            <person name="Pereira M.F."/>
            <person name="Perotto S."/>
            <person name="Peter M."/>
            <person name="Pfister S."/>
            <person name="Riley R."/>
            <person name="Sitrit Y."/>
            <person name="Stielow J.B."/>
            <person name="Szollosi G."/>
            <person name="Zifcakova L."/>
            <person name="Stursova M."/>
            <person name="Spatafora J.W."/>
            <person name="Tedersoo L."/>
            <person name="Vaario L.M."/>
            <person name="Yamada A."/>
            <person name="Yan M."/>
            <person name="Wang P."/>
            <person name="Xu J."/>
            <person name="Bruns T."/>
            <person name="Baldrian P."/>
            <person name="Vilgalys R."/>
            <person name="Dunand C."/>
            <person name="Henrissat B."/>
            <person name="Grigoriev I.V."/>
            <person name="Hibbett D."/>
            <person name="Nagy L.G."/>
            <person name="Martin F.M."/>
        </authorList>
    </citation>
    <scope>NUCLEOTIDE SEQUENCE</scope>
    <source>
        <strain evidence="5">BED1</strain>
    </source>
</reference>
<sequence length="214" mass="24403">SYGLAERLISEGNQIHMCAFYIPGREGIEYTGRIPNVIQPASMRYPFSARPFRSYFSRLYGAEVERPMQPLDIEISEDDEPSNPSSYPVTMERLDAIKDQSKREIVRAKFIIGTDWSNTDIQSVGAHSWVRKALGIETEVDQTGCIWGVVDMVPETNFPDIRNSTDIRSEGGSCKIIPREVGRSRKIYSIHLSWPTRKRSSGRFTVRLFRLAHS</sequence>
<dbReference type="InterPro" id="IPR002938">
    <property type="entry name" value="FAD-bd"/>
</dbReference>
<feature type="non-terminal residue" evidence="5">
    <location>
        <position position="214"/>
    </location>
</feature>
<comment type="caution">
    <text evidence="5">The sequence shown here is derived from an EMBL/GenBank/DDBJ whole genome shotgun (WGS) entry which is preliminary data.</text>
</comment>
<keyword evidence="2" id="KW-0274">FAD</keyword>
<dbReference type="AlphaFoldDB" id="A0AAD4C5Y4"/>
<dbReference type="GO" id="GO:0016491">
    <property type="term" value="F:oxidoreductase activity"/>
    <property type="evidence" value="ECO:0007669"/>
    <property type="project" value="UniProtKB-KW"/>
</dbReference>
<proteinExistence type="predicted"/>
<keyword evidence="1" id="KW-0285">Flavoprotein</keyword>
<organism evidence="5 6">
    <name type="scientific">Boletus edulis BED1</name>
    <dbReference type="NCBI Taxonomy" id="1328754"/>
    <lineage>
        <taxon>Eukaryota</taxon>
        <taxon>Fungi</taxon>
        <taxon>Dikarya</taxon>
        <taxon>Basidiomycota</taxon>
        <taxon>Agaricomycotina</taxon>
        <taxon>Agaricomycetes</taxon>
        <taxon>Agaricomycetidae</taxon>
        <taxon>Boletales</taxon>
        <taxon>Boletineae</taxon>
        <taxon>Boletaceae</taxon>
        <taxon>Boletoideae</taxon>
        <taxon>Boletus</taxon>
    </lineage>
</organism>
<evidence type="ECO:0000259" key="4">
    <source>
        <dbReference type="Pfam" id="PF01494"/>
    </source>
</evidence>
<evidence type="ECO:0000256" key="1">
    <source>
        <dbReference type="ARBA" id="ARBA00022630"/>
    </source>
</evidence>
<dbReference type="GO" id="GO:0071949">
    <property type="term" value="F:FAD binding"/>
    <property type="evidence" value="ECO:0007669"/>
    <property type="project" value="InterPro"/>
</dbReference>
<dbReference type="PANTHER" id="PTHR43004">
    <property type="entry name" value="TRK SYSTEM POTASSIUM UPTAKE PROTEIN"/>
    <property type="match status" value="1"/>
</dbReference>
<evidence type="ECO:0000313" key="6">
    <source>
        <dbReference type="Proteomes" id="UP001194468"/>
    </source>
</evidence>
<evidence type="ECO:0000256" key="3">
    <source>
        <dbReference type="ARBA" id="ARBA00023002"/>
    </source>
</evidence>
<dbReference type="Pfam" id="PF01494">
    <property type="entry name" value="FAD_binding_3"/>
    <property type="match status" value="1"/>
</dbReference>
<feature type="domain" description="FAD-binding" evidence="4">
    <location>
        <begin position="99"/>
        <end position="203"/>
    </location>
</feature>
<dbReference type="Gene3D" id="3.30.9.10">
    <property type="entry name" value="D-Amino Acid Oxidase, subunit A, domain 2"/>
    <property type="match status" value="1"/>
</dbReference>
<dbReference type="Proteomes" id="UP001194468">
    <property type="component" value="Unassembled WGS sequence"/>
</dbReference>
<name>A0AAD4C5Y4_BOLED</name>
<gene>
    <name evidence="5" type="ORF">L210DRAFT_3387878</name>
</gene>